<dbReference type="AlphaFoldDB" id="A0A7J9JGV8"/>
<reference evidence="1 2" key="1">
    <citation type="journal article" date="2019" name="Genome Biol. Evol.">
        <title>Insights into the evolution of the New World diploid cottons (Gossypium, subgenus Houzingenia) based on genome sequencing.</title>
        <authorList>
            <person name="Grover C.E."/>
            <person name="Arick M.A. 2nd"/>
            <person name="Thrash A."/>
            <person name="Conover J.L."/>
            <person name="Sanders W.S."/>
            <person name="Peterson D.G."/>
            <person name="Frelichowski J.E."/>
            <person name="Scheffler J.A."/>
            <person name="Scheffler B.E."/>
            <person name="Wendel J.F."/>
        </authorList>
    </citation>
    <scope>NUCLEOTIDE SEQUENCE [LARGE SCALE GENOMIC DNA]</scope>
    <source>
        <strain evidence="1">6</strain>
        <tissue evidence="1">Leaf</tissue>
    </source>
</reference>
<gene>
    <name evidence="1" type="ORF">Goarm_017683</name>
</gene>
<name>A0A7J9JGV8_9ROSI</name>
<dbReference type="EMBL" id="JABFAE010000007">
    <property type="protein sequence ID" value="MBA0833363.1"/>
    <property type="molecule type" value="Genomic_DNA"/>
</dbReference>
<organism evidence="1 2">
    <name type="scientific">Gossypium armourianum</name>
    <dbReference type="NCBI Taxonomy" id="34283"/>
    <lineage>
        <taxon>Eukaryota</taxon>
        <taxon>Viridiplantae</taxon>
        <taxon>Streptophyta</taxon>
        <taxon>Embryophyta</taxon>
        <taxon>Tracheophyta</taxon>
        <taxon>Spermatophyta</taxon>
        <taxon>Magnoliopsida</taxon>
        <taxon>eudicotyledons</taxon>
        <taxon>Gunneridae</taxon>
        <taxon>Pentapetalae</taxon>
        <taxon>rosids</taxon>
        <taxon>malvids</taxon>
        <taxon>Malvales</taxon>
        <taxon>Malvaceae</taxon>
        <taxon>Malvoideae</taxon>
        <taxon>Gossypium</taxon>
    </lineage>
</organism>
<accession>A0A7J9JGV8</accession>
<evidence type="ECO:0000313" key="2">
    <source>
        <dbReference type="Proteomes" id="UP000593575"/>
    </source>
</evidence>
<comment type="caution">
    <text evidence="1">The sequence shown here is derived from an EMBL/GenBank/DDBJ whole genome shotgun (WGS) entry which is preliminary data.</text>
</comment>
<sequence>MQLVSTPLGVVIKDYYRERIHLSLDTTIMVTPFSPFSTRSCGRQICHQKLRLQYGGCLITTFQRIVISITEGFEVQQSVLDAQMELKR</sequence>
<proteinExistence type="predicted"/>
<protein>
    <submittedName>
        <fullName evidence="1">Uncharacterized protein</fullName>
    </submittedName>
</protein>
<evidence type="ECO:0000313" key="1">
    <source>
        <dbReference type="EMBL" id="MBA0833363.1"/>
    </source>
</evidence>
<keyword evidence="2" id="KW-1185">Reference proteome</keyword>
<dbReference type="Proteomes" id="UP000593575">
    <property type="component" value="Unassembled WGS sequence"/>
</dbReference>